<dbReference type="CDD" id="cd06423">
    <property type="entry name" value="CESA_like"/>
    <property type="match status" value="1"/>
</dbReference>
<dbReference type="AlphaFoldDB" id="A0A4R1N6E2"/>
<protein>
    <submittedName>
        <fullName evidence="6">Cellulose synthase/poly-beta-1,6-N-acetylglucosamine synthase-like glycosyltransferase</fullName>
    </submittedName>
</protein>
<evidence type="ECO:0000259" key="5">
    <source>
        <dbReference type="Pfam" id="PF00535"/>
    </source>
</evidence>
<keyword evidence="4" id="KW-1133">Transmembrane helix</keyword>
<dbReference type="Proteomes" id="UP000295673">
    <property type="component" value="Unassembled WGS sequence"/>
</dbReference>
<evidence type="ECO:0000313" key="6">
    <source>
        <dbReference type="EMBL" id="TCL00327.1"/>
    </source>
</evidence>
<accession>A0A4R1N6E2</accession>
<keyword evidence="4" id="KW-0472">Membrane</keyword>
<evidence type="ECO:0000256" key="1">
    <source>
        <dbReference type="ARBA" id="ARBA00006739"/>
    </source>
</evidence>
<feature type="transmembrane region" description="Helical" evidence="4">
    <location>
        <begin position="29"/>
        <end position="51"/>
    </location>
</feature>
<organism evidence="6 7">
    <name type="scientific">Shimia isoporae</name>
    <dbReference type="NCBI Taxonomy" id="647720"/>
    <lineage>
        <taxon>Bacteria</taxon>
        <taxon>Pseudomonadati</taxon>
        <taxon>Pseudomonadota</taxon>
        <taxon>Alphaproteobacteria</taxon>
        <taxon>Rhodobacterales</taxon>
        <taxon>Roseobacteraceae</taxon>
    </lineage>
</organism>
<evidence type="ECO:0000256" key="4">
    <source>
        <dbReference type="SAM" id="Phobius"/>
    </source>
</evidence>
<feature type="transmembrane region" description="Helical" evidence="4">
    <location>
        <begin position="534"/>
        <end position="557"/>
    </location>
</feature>
<evidence type="ECO:0000256" key="3">
    <source>
        <dbReference type="ARBA" id="ARBA00022679"/>
    </source>
</evidence>
<dbReference type="Gene3D" id="3.90.550.10">
    <property type="entry name" value="Spore Coat Polysaccharide Biosynthesis Protein SpsA, Chain A"/>
    <property type="match status" value="1"/>
</dbReference>
<dbReference type="SUPFAM" id="SSF53448">
    <property type="entry name" value="Nucleotide-diphospho-sugar transferases"/>
    <property type="match status" value="1"/>
</dbReference>
<comment type="similarity">
    <text evidence="1">Belongs to the glycosyltransferase 2 family.</text>
</comment>
<comment type="caution">
    <text evidence="6">The sequence shown here is derived from an EMBL/GenBank/DDBJ whole genome shotgun (WGS) entry which is preliminary data.</text>
</comment>
<dbReference type="GO" id="GO:0016757">
    <property type="term" value="F:glycosyltransferase activity"/>
    <property type="evidence" value="ECO:0007669"/>
    <property type="project" value="UniProtKB-KW"/>
</dbReference>
<sequence>MRKVDQSKASRNEFWSVDSQPEKLSGRVALWRAPAVLVTFVLICAGGLIALQNWEPLSRLFPSGDWVFVPVRDHHSVAIRHFLVSFFLAFGLFCNGTIEAKARLIVALLGYFFVFCATLDYAAYGISLVTGLPPDLNVQEIAGGLAGFAVFSTQVFRRGAMPDSVEMTIQPRRKRVVATRFFAVTLLAATLSYQVTQLDPQFITKLRSFSLLGGLGPGVFLFLPSLFLMLYLLSCWDRRRDTPDPQFRPPLSIVIPAHNEEYIIAHTVAAIEAAAIEYGGEVNVLVVNNNSSDSTRAVTEAAFAKTRHVNGRVIDEARPGKAHALNRGFAEVQTDFVIRIDADTQIHSDALWRALSHFSDPTLGCLGGVPFTRGRSFFERARQSEVLVNHGYYAIGTDAIEALVAIPGMFAVYRSEFPRLLGGFAFGLNGEDSDMSMRIGEMGYRVMVDPKVRYESEVPATLHHMREQRMRWFRSAFHIAARCAEASRINHRSLRGIVILPLMLLNTSFRAMSIGLIFFGMIEFMDPFSPEMRPQLSAIFAVAIGAPFLVSIMATLINRSWRALLYVPEYTLFRLFRSYYTLESLLSITVTPASRPDKKPVVLEPLERVETASSERGKDLAVAGS</sequence>
<proteinExistence type="inferred from homology"/>
<keyword evidence="3 6" id="KW-0808">Transferase</keyword>
<dbReference type="InterPro" id="IPR029044">
    <property type="entry name" value="Nucleotide-diphossugar_trans"/>
</dbReference>
<keyword evidence="4" id="KW-0812">Transmembrane</keyword>
<dbReference type="OrthoDB" id="5291101at2"/>
<dbReference type="PANTHER" id="PTHR43630:SF1">
    <property type="entry name" value="POLY-BETA-1,6-N-ACETYL-D-GLUCOSAMINE SYNTHASE"/>
    <property type="match status" value="1"/>
</dbReference>
<dbReference type="EMBL" id="SMGR01000003">
    <property type="protein sequence ID" value="TCL00327.1"/>
    <property type="molecule type" value="Genomic_DNA"/>
</dbReference>
<name>A0A4R1N6E2_9RHOB</name>
<evidence type="ECO:0000313" key="7">
    <source>
        <dbReference type="Proteomes" id="UP000295673"/>
    </source>
</evidence>
<keyword evidence="7" id="KW-1185">Reference proteome</keyword>
<evidence type="ECO:0000256" key="2">
    <source>
        <dbReference type="ARBA" id="ARBA00022676"/>
    </source>
</evidence>
<dbReference type="PANTHER" id="PTHR43630">
    <property type="entry name" value="POLY-BETA-1,6-N-ACETYL-D-GLUCOSAMINE SYNTHASE"/>
    <property type="match status" value="1"/>
</dbReference>
<feature type="transmembrane region" description="Helical" evidence="4">
    <location>
        <begin position="78"/>
        <end position="98"/>
    </location>
</feature>
<feature type="transmembrane region" description="Helical" evidence="4">
    <location>
        <begin position="105"/>
        <end position="124"/>
    </location>
</feature>
<dbReference type="Pfam" id="PF00535">
    <property type="entry name" value="Glycos_transf_2"/>
    <property type="match status" value="1"/>
</dbReference>
<reference evidence="6 7" key="1">
    <citation type="submission" date="2019-03" db="EMBL/GenBank/DDBJ databases">
        <title>Genomic Encyclopedia of Archaeal and Bacterial Type Strains, Phase II (KMG-II): from individual species to whole genera.</title>
        <authorList>
            <person name="Goeker M."/>
        </authorList>
    </citation>
    <scope>NUCLEOTIDE SEQUENCE [LARGE SCALE GENOMIC DNA]</scope>
    <source>
        <strain evidence="6 7">DSM 26433</strain>
    </source>
</reference>
<feature type="transmembrane region" description="Helical" evidence="4">
    <location>
        <begin position="177"/>
        <end position="195"/>
    </location>
</feature>
<keyword evidence="2" id="KW-0328">Glycosyltransferase</keyword>
<feature type="transmembrane region" description="Helical" evidence="4">
    <location>
        <begin position="497"/>
        <end position="522"/>
    </location>
</feature>
<feature type="transmembrane region" description="Helical" evidence="4">
    <location>
        <begin position="136"/>
        <end position="156"/>
    </location>
</feature>
<dbReference type="RefSeq" id="WP_132861115.1">
    <property type="nucleotide sequence ID" value="NZ_SMGR01000003.1"/>
</dbReference>
<dbReference type="InterPro" id="IPR001173">
    <property type="entry name" value="Glyco_trans_2-like"/>
</dbReference>
<feature type="domain" description="Glycosyltransferase 2-like" evidence="5">
    <location>
        <begin position="252"/>
        <end position="414"/>
    </location>
</feature>
<gene>
    <name evidence="6" type="ORF">BXY66_2968</name>
</gene>
<feature type="transmembrane region" description="Helical" evidence="4">
    <location>
        <begin position="215"/>
        <end position="233"/>
    </location>
</feature>